<protein>
    <recommendedName>
        <fullName evidence="4">DUF3307 domain-containing protein</fullName>
    </recommendedName>
</protein>
<comment type="caution">
    <text evidence="2">The sequence shown here is derived from an EMBL/GenBank/DDBJ whole genome shotgun (WGS) entry which is preliminary data.</text>
</comment>
<feature type="transmembrane region" description="Helical" evidence="1">
    <location>
        <begin position="54"/>
        <end position="73"/>
    </location>
</feature>
<evidence type="ECO:0000256" key="1">
    <source>
        <dbReference type="SAM" id="Phobius"/>
    </source>
</evidence>
<accession>A0A0G1U4Z0</accession>
<name>A0A0G1U4Z0_9BACT</name>
<reference evidence="2 3" key="1">
    <citation type="journal article" date="2015" name="Nature">
        <title>rRNA introns, odd ribosomes, and small enigmatic genomes across a large radiation of phyla.</title>
        <authorList>
            <person name="Brown C.T."/>
            <person name="Hug L.A."/>
            <person name="Thomas B.C."/>
            <person name="Sharon I."/>
            <person name="Castelle C.J."/>
            <person name="Singh A."/>
            <person name="Wilkins M.J."/>
            <person name="Williams K.H."/>
            <person name="Banfield J.F."/>
        </authorList>
    </citation>
    <scope>NUCLEOTIDE SEQUENCE [LARGE SCALE GENOMIC DNA]</scope>
</reference>
<dbReference type="AlphaFoldDB" id="A0A0G1U4Z0"/>
<dbReference type="EMBL" id="LCNT01000003">
    <property type="protein sequence ID" value="KKU61398.1"/>
    <property type="molecule type" value="Genomic_DNA"/>
</dbReference>
<evidence type="ECO:0000313" key="2">
    <source>
        <dbReference type="EMBL" id="KKU61398.1"/>
    </source>
</evidence>
<sequence length="145" mass="16279">MLDASHALIGASLAKLIPNPYLGLPASLAVHFLADLTPHWDFRTRKVKRSKAKIIFLSLSDAAAGMSLGYIIFADQVPLAYLVLMMFTAQLPDWIEAPYHVFDANFPPFSWVKRLQSRLHNKLDLPWGLVWQVVIVAIIVIWSLG</sequence>
<keyword evidence="1" id="KW-0812">Transmembrane</keyword>
<evidence type="ECO:0000313" key="3">
    <source>
        <dbReference type="Proteomes" id="UP000033860"/>
    </source>
</evidence>
<dbReference type="Proteomes" id="UP000033860">
    <property type="component" value="Unassembled WGS sequence"/>
</dbReference>
<gene>
    <name evidence="2" type="ORF">UX85_C0003G0057</name>
</gene>
<keyword evidence="1" id="KW-1133">Transmembrane helix</keyword>
<feature type="transmembrane region" description="Helical" evidence="1">
    <location>
        <begin position="123"/>
        <end position="144"/>
    </location>
</feature>
<evidence type="ECO:0008006" key="4">
    <source>
        <dbReference type="Google" id="ProtNLM"/>
    </source>
</evidence>
<keyword evidence="1" id="KW-0472">Membrane</keyword>
<organism evidence="2 3">
    <name type="scientific">Candidatus Beckwithbacteria bacterium GW2011_GWB1_47_15</name>
    <dbReference type="NCBI Taxonomy" id="1618371"/>
    <lineage>
        <taxon>Bacteria</taxon>
        <taxon>Candidatus Beckwithiibacteriota</taxon>
    </lineage>
</organism>
<proteinExistence type="predicted"/>